<keyword evidence="4 6" id="KW-0251">Elongation factor</keyword>
<name>A0A1I0E6W7_9PROT</name>
<dbReference type="SUPFAM" id="SSF46934">
    <property type="entry name" value="UBA-like"/>
    <property type="match status" value="1"/>
</dbReference>
<comment type="subcellular location">
    <subcellularLocation>
        <location evidence="6 8">Cytoplasm</location>
    </subcellularLocation>
</comment>
<dbReference type="Proteomes" id="UP000183339">
    <property type="component" value="Unassembled WGS sequence"/>
</dbReference>
<evidence type="ECO:0000256" key="3">
    <source>
        <dbReference type="ARBA" id="ARBA00022490"/>
    </source>
</evidence>
<evidence type="ECO:0000256" key="1">
    <source>
        <dbReference type="ARBA" id="ARBA00005532"/>
    </source>
</evidence>
<evidence type="ECO:0000259" key="9">
    <source>
        <dbReference type="Pfam" id="PF00889"/>
    </source>
</evidence>
<feature type="domain" description="Translation elongation factor EFTs/EF1B dimerisation" evidence="9">
    <location>
        <begin position="73"/>
        <end position="276"/>
    </location>
</feature>
<dbReference type="EMBL" id="FOHI01000006">
    <property type="protein sequence ID" value="SET40564.1"/>
    <property type="molecule type" value="Genomic_DNA"/>
</dbReference>
<evidence type="ECO:0000256" key="2">
    <source>
        <dbReference type="ARBA" id="ARBA00016956"/>
    </source>
</evidence>
<proteinExistence type="inferred from homology"/>
<dbReference type="InterPro" id="IPR018101">
    <property type="entry name" value="Transl_elong_Ts_CS"/>
</dbReference>
<dbReference type="Gene3D" id="1.10.8.10">
    <property type="entry name" value="DNA helicase RuvA subunit, C-terminal domain"/>
    <property type="match status" value="1"/>
</dbReference>
<evidence type="ECO:0000256" key="7">
    <source>
        <dbReference type="RuleBase" id="RU000642"/>
    </source>
</evidence>
<gene>
    <name evidence="6" type="primary">tsf</name>
    <name evidence="10" type="ORF">SAMN05216412_10630</name>
</gene>
<dbReference type="FunFam" id="1.10.286.20:FF:000001">
    <property type="entry name" value="Elongation factor Ts"/>
    <property type="match status" value="1"/>
</dbReference>
<evidence type="ECO:0000313" key="11">
    <source>
        <dbReference type="Proteomes" id="UP000183339"/>
    </source>
</evidence>
<dbReference type="InterPro" id="IPR009060">
    <property type="entry name" value="UBA-like_sf"/>
</dbReference>
<sequence length="302" mass="32422">MAEITAQMVKELREMTGLGMMECKKALTETSGDMKAAEDLLRIKSGAKASKAAGRTAAEGMVAAHIVRDGKSGALVEVNCETDFVARNEDFISFAHSLAELLTTESIADNEALANARLSNGESVEEFRKALVMKLGENISIRRFARHQVAGSQDRLASYLHGAKIGVMVDYTGGDQALGKDLAMHIAASKPVCVSSEQVSPELLERERQIYTAQAAESGKPADIVARMVDGRIAKYLAEITLLGQPFVKNPDQTVKQLLAEKSAQVNGFTLYIVGEGIEKKSGDFAAEVMAQVGQAKQEKAS</sequence>
<evidence type="ECO:0000256" key="4">
    <source>
        <dbReference type="ARBA" id="ARBA00022768"/>
    </source>
</evidence>
<dbReference type="HAMAP" id="MF_00050">
    <property type="entry name" value="EF_Ts"/>
    <property type="match status" value="1"/>
</dbReference>
<dbReference type="Gene3D" id="1.10.286.20">
    <property type="match status" value="1"/>
</dbReference>
<dbReference type="PROSITE" id="PS01126">
    <property type="entry name" value="EF_TS_1"/>
    <property type="match status" value="1"/>
</dbReference>
<dbReference type="InterPro" id="IPR014039">
    <property type="entry name" value="Transl_elong_EFTs/EF1B_dimer"/>
</dbReference>
<dbReference type="AlphaFoldDB" id="A0A1I0E6W7"/>
<keyword evidence="3 6" id="KW-0963">Cytoplasm</keyword>
<dbReference type="GO" id="GO:0005737">
    <property type="term" value="C:cytoplasm"/>
    <property type="evidence" value="ECO:0007669"/>
    <property type="project" value="UniProtKB-SubCell"/>
</dbReference>
<evidence type="ECO:0000256" key="5">
    <source>
        <dbReference type="ARBA" id="ARBA00022917"/>
    </source>
</evidence>
<dbReference type="NCBIfam" id="TIGR00116">
    <property type="entry name" value="tsf"/>
    <property type="match status" value="1"/>
</dbReference>
<dbReference type="InterPro" id="IPR036402">
    <property type="entry name" value="EF-Ts_dimer_sf"/>
</dbReference>
<dbReference type="Gene3D" id="3.30.479.20">
    <property type="entry name" value="Elongation factor Ts, dimerisation domain"/>
    <property type="match status" value="2"/>
</dbReference>
<accession>A0A1I0E6W7</accession>
<protein>
    <recommendedName>
        <fullName evidence="2 6">Elongation factor Ts</fullName>
        <shortName evidence="6">EF-Ts</shortName>
    </recommendedName>
</protein>
<dbReference type="InterPro" id="IPR001816">
    <property type="entry name" value="Transl_elong_EFTs/EF1B"/>
</dbReference>
<organism evidence="10 11">
    <name type="scientific">Nitrosospira multiformis</name>
    <dbReference type="NCBI Taxonomy" id="1231"/>
    <lineage>
        <taxon>Bacteria</taxon>
        <taxon>Pseudomonadati</taxon>
        <taxon>Pseudomonadota</taxon>
        <taxon>Betaproteobacteria</taxon>
        <taxon>Nitrosomonadales</taxon>
        <taxon>Nitrosomonadaceae</taxon>
        <taxon>Nitrosospira</taxon>
    </lineage>
</organism>
<evidence type="ECO:0000256" key="6">
    <source>
        <dbReference type="HAMAP-Rule" id="MF_00050"/>
    </source>
</evidence>
<dbReference type="PANTHER" id="PTHR11741:SF0">
    <property type="entry name" value="ELONGATION FACTOR TS, MITOCHONDRIAL"/>
    <property type="match status" value="1"/>
</dbReference>
<dbReference type="OrthoDB" id="9808348at2"/>
<reference evidence="10 11" key="1">
    <citation type="submission" date="2016-10" db="EMBL/GenBank/DDBJ databases">
        <authorList>
            <person name="de Groot N.N."/>
        </authorList>
    </citation>
    <scope>NUCLEOTIDE SEQUENCE [LARGE SCALE GENOMIC DNA]</scope>
    <source>
        <strain evidence="10 11">Nl7</strain>
    </source>
</reference>
<comment type="similarity">
    <text evidence="1 6 7">Belongs to the EF-Ts family.</text>
</comment>
<comment type="function">
    <text evidence="6 7">Associates with the EF-Tu.GDP complex and induces the exchange of GDP to GTP. It remains bound to the aminoacyl-tRNA.EF-Tu.GTP complex up to the GTP hydrolysis stage on the ribosome.</text>
</comment>
<dbReference type="CDD" id="cd14275">
    <property type="entry name" value="UBA_EF-Ts"/>
    <property type="match status" value="1"/>
</dbReference>
<dbReference type="SUPFAM" id="SSF54713">
    <property type="entry name" value="Elongation factor Ts (EF-Ts), dimerisation domain"/>
    <property type="match status" value="2"/>
</dbReference>
<dbReference type="GO" id="GO:0003746">
    <property type="term" value="F:translation elongation factor activity"/>
    <property type="evidence" value="ECO:0007669"/>
    <property type="project" value="UniProtKB-UniRule"/>
</dbReference>
<evidence type="ECO:0000313" key="10">
    <source>
        <dbReference type="EMBL" id="SET40564.1"/>
    </source>
</evidence>
<dbReference type="PANTHER" id="PTHR11741">
    <property type="entry name" value="ELONGATION FACTOR TS"/>
    <property type="match status" value="1"/>
</dbReference>
<dbReference type="PROSITE" id="PS01127">
    <property type="entry name" value="EF_TS_2"/>
    <property type="match status" value="1"/>
</dbReference>
<evidence type="ECO:0000256" key="8">
    <source>
        <dbReference type="RuleBase" id="RU000643"/>
    </source>
</evidence>
<dbReference type="RefSeq" id="WP_074708075.1">
    <property type="nucleotide sequence ID" value="NZ_FOHI01000006.1"/>
</dbReference>
<feature type="region of interest" description="Involved in Mg(2+) ion dislocation from EF-Tu" evidence="6">
    <location>
        <begin position="82"/>
        <end position="85"/>
    </location>
</feature>
<dbReference type="Pfam" id="PF00889">
    <property type="entry name" value="EF_TS"/>
    <property type="match status" value="1"/>
</dbReference>
<dbReference type="FunFam" id="1.10.8.10:FF:000001">
    <property type="entry name" value="Elongation factor Ts"/>
    <property type="match status" value="1"/>
</dbReference>
<keyword evidence="5 6" id="KW-0648">Protein biosynthesis</keyword>